<evidence type="ECO:0000313" key="2">
    <source>
        <dbReference type="Proteomes" id="UP000789366"/>
    </source>
</evidence>
<evidence type="ECO:0000313" key="1">
    <source>
        <dbReference type="EMBL" id="CAG8602770.1"/>
    </source>
</evidence>
<dbReference type="EMBL" id="CAJVPW010009234">
    <property type="protein sequence ID" value="CAG8602770.1"/>
    <property type="molecule type" value="Genomic_DNA"/>
</dbReference>
<organism evidence="1 2">
    <name type="scientific">Cetraspora pellucida</name>
    <dbReference type="NCBI Taxonomy" id="1433469"/>
    <lineage>
        <taxon>Eukaryota</taxon>
        <taxon>Fungi</taxon>
        <taxon>Fungi incertae sedis</taxon>
        <taxon>Mucoromycota</taxon>
        <taxon>Glomeromycotina</taxon>
        <taxon>Glomeromycetes</taxon>
        <taxon>Diversisporales</taxon>
        <taxon>Gigasporaceae</taxon>
        <taxon>Cetraspora</taxon>
    </lineage>
</organism>
<reference evidence="1" key="1">
    <citation type="submission" date="2021-06" db="EMBL/GenBank/DDBJ databases">
        <authorList>
            <person name="Kallberg Y."/>
            <person name="Tangrot J."/>
            <person name="Rosling A."/>
        </authorList>
    </citation>
    <scope>NUCLEOTIDE SEQUENCE</scope>
    <source>
        <strain evidence="1">28 12/20/2015</strain>
    </source>
</reference>
<comment type="caution">
    <text evidence="1">The sequence shown here is derived from an EMBL/GenBank/DDBJ whole genome shotgun (WGS) entry which is preliminary data.</text>
</comment>
<gene>
    <name evidence="1" type="ORF">SPELUC_LOCUS7191</name>
</gene>
<proteinExistence type="predicted"/>
<keyword evidence="2" id="KW-1185">Reference proteome</keyword>
<name>A0ACA9MNU8_9GLOM</name>
<dbReference type="Proteomes" id="UP000789366">
    <property type="component" value="Unassembled WGS sequence"/>
</dbReference>
<protein>
    <submittedName>
        <fullName evidence="1">16363_t:CDS:1</fullName>
    </submittedName>
</protein>
<sequence>LLVPLILRIEINHQEGKINDYQLNEISLEGFLNEKFIKEANEDFYTKLEIKHGKIRGIKSEIENKIQIEHLIAKKSEIVRKNSEE</sequence>
<feature type="non-terminal residue" evidence="1">
    <location>
        <position position="1"/>
    </location>
</feature>
<accession>A0ACA9MNU8</accession>